<evidence type="ECO:0008006" key="3">
    <source>
        <dbReference type="Google" id="ProtNLM"/>
    </source>
</evidence>
<sequence>MNYLTIIVLLLVAGAIVLLFAMAGEMYARTGGLEGSPESTPGGTGVRPLEAARFGSRPGAWPESLAQFATGGPYLLLVLSTSCASCEDVAAQLADQPDTGDVGVVVTSATRVDAAEFVQRHGIARFPYHVDDGAAWVSTEFGVKISPSAAVIKDGRLVSALLFTDVAAVQAAVQATKEAV</sequence>
<organism evidence="1 2">
    <name type="scientific">Micromonospora vulcania</name>
    <dbReference type="NCBI Taxonomy" id="1441873"/>
    <lineage>
        <taxon>Bacteria</taxon>
        <taxon>Bacillati</taxon>
        <taxon>Actinomycetota</taxon>
        <taxon>Actinomycetes</taxon>
        <taxon>Micromonosporales</taxon>
        <taxon>Micromonosporaceae</taxon>
        <taxon>Micromonospora</taxon>
    </lineage>
</organism>
<evidence type="ECO:0000313" key="2">
    <source>
        <dbReference type="Proteomes" id="UP001596226"/>
    </source>
</evidence>
<dbReference type="SUPFAM" id="SSF52833">
    <property type="entry name" value="Thioredoxin-like"/>
    <property type="match status" value="1"/>
</dbReference>
<accession>A0ABW1H0N2</accession>
<protein>
    <recommendedName>
        <fullName evidence="3">Thioredoxin domain-containing protein</fullName>
    </recommendedName>
</protein>
<gene>
    <name evidence="1" type="ORF">ACFQGL_01565</name>
</gene>
<keyword evidence="2" id="KW-1185">Reference proteome</keyword>
<dbReference type="Proteomes" id="UP001596226">
    <property type="component" value="Unassembled WGS sequence"/>
</dbReference>
<proteinExistence type="predicted"/>
<reference evidence="2" key="1">
    <citation type="journal article" date="2019" name="Int. J. Syst. Evol. Microbiol.">
        <title>The Global Catalogue of Microorganisms (GCM) 10K type strain sequencing project: providing services to taxonomists for standard genome sequencing and annotation.</title>
        <authorList>
            <consortium name="The Broad Institute Genomics Platform"/>
            <consortium name="The Broad Institute Genome Sequencing Center for Infectious Disease"/>
            <person name="Wu L."/>
            <person name="Ma J."/>
        </authorList>
    </citation>
    <scope>NUCLEOTIDE SEQUENCE [LARGE SCALE GENOMIC DNA]</scope>
    <source>
        <strain evidence="2">CGMCC 4.7144</strain>
    </source>
</reference>
<dbReference type="EMBL" id="JBHSQS010000001">
    <property type="protein sequence ID" value="MFC5922027.1"/>
    <property type="molecule type" value="Genomic_DNA"/>
</dbReference>
<evidence type="ECO:0000313" key="1">
    <source>
        <dbReference type="EMBL" id="MFC5922027.1"/>
    </source>
</evidence>
<dbReference type="InterPro" id="IPR036249">
    <property type="entry name" value="Thioredoxin-like_sf"/>
</dbReference>
<name>A0ABW1H0N2_9ACTN</name>
<dbReference type="Gene3D" id="3.40.30.10">
    <property type="entry name" value="Glutaredoxin"/>
    <property type="match status" value="1"/>
</dbReference>
<comment type="caution">
    <text evidence="1">The sequence shown here is derived from an EMBL/GenBank/DDBJ whole genome shotgun (WGS) entry which is preliminary data.</text>
</comment>
<dbReference type="RefSeq" id="WP_377504180.1">
    <property type="nucleotide sequence ID" value="NZ_JBHSQS010000001.1"/>
</dbReference>